<dbReference type="AlphaFoldDB" id="A0A4P6HFJ6"/>
<dbReference type="OrthoDB" id="5457360at2"/>
<evidence type="ECO:0008006" key="3">
    <source>
        <dbReference type="Google" id="ProtNLM"/>
    </source>
</evidence>
<dbReference type="RefSeq" id="WP_129348606.1">
    <property type="nucleotide sequence ID" value="NZ_CP026538.1"/>
</dbReference>
<proteinExistence type="predicted"/>
<dbReference type="KEGG" id="dcb:C3Y92_00900"/>
<evidence type="ECO:0000313" key="1">
    <source>
        <dbReference type="EMBL" id="QAZ65873.1"/>
    </source>
</evidence>
<dbReference type="EMBL" id="CP026538">
    <property type="protein sequence ID" value="QAZ65873.1"/>
    <property type="molecule type" value="Genomic_DNA"/>
</dbReference>
<protein>
    <recommendedName>
        <fullName evidence="3">Lipoprotein</fullName>
    </recommendedName>
</protein>
<evidence type="ECO:0000313" key="2">
    <source>
        <dbReference type="Proteomes" id="UP000293296"/>
    </source>
</evidence>
<dbReference type="PROSITE" id="PS51257">
    <property type="entry name" value="PROKAR_LIPOPROTEIN"/>
    <property type="match status" value="1"/>
</dbReference>
<sequence>MRLFLLAGLGLALAALGAACTPKPVTDTEFRGFCYTSGGGRHASCDSISLCNVFDSSVLSVKHASREDCSKACDAVADTLTADNQFNGCMPVVASGASWCRRYCLGNYPQ</sequence>
<keyword evidence="2" id="KW-1185">Reference proteome</keyword>
<accession>A0A4P6HFJ6</accession>
<name>A0A4P6HFJ6_9BACT</name>
<dbReference type="Proteomes" id="UP000293296">
    <property type="component" value="Chromosome"/>
</dbReference>
<reference evidence="1 2" key="1">
    <citation type="submission" date="2018-02" db="EMBL/GenBank/DDBJ databases">
        <title>Genome sequence of Desulfovibrio carbinolicus DSM 3852.</title>
        <authorList>
            <person name="Wilbanks E."/>
            <person name="Skennerton C.T."/>
            <person name="Orphan V.J."/>
        </authorList>
    </citation>
    <scope>NUCLEOTIDE SEQUENCE [LARGE SCALE GENOMIC DNA]</scope>
    <source>
        <strain evidence="1 2">DSM 3852</strain>
    </source>
</reference>
<organism evidence="1 2">
    <name type="scientific">Solidesulfovibrio carbinolicus</name>
    <dbReference type="NCBI Taxonomy" id="296842"/>
    <lineage>
        <taxon>Bacteria</taxon>
        <taxon>Pseudomonadati</taxon>
        <taxon>Thermodesulfobacteriota</taxon>
        <taxon>Desulfovibrionia</taxon>
        <taxon>Desulfovibrionales</taxon>
        <taxon>Desulfovibrionaceae</taxon>
        <taxon>Solidesulfovibrio</taxon>
    </lineage>
</organism>
<gene>
    <name evidence="1" type="ORF">C3Y92_00900</name>
</gene>